<dbReference type="Gene3D" id="1.25.10.10">
    <property type="entry name" value="Leucine-rich Repeat Variant"/>
    <property type="match status" value="3"/>
</dbReference>
<feature type="region of interest" description="Disordered" evidence="12">
    <location>
        <begin position="911"/>
        <end position="961"/>
    </location>
</feature>
<protein>
    <submittedName>
        <fullName evidence="15">CLIP-associating protein 2 isoform X31</fullName>
    </submittedName>
</protein>
<feature type="compositionally biased region" description="Basic and acidic residues" evidence="12">
    <location>
        <begin position="411"/>
        <end position="425"/>
    </location>
</feature>
<evidence type="ECO:0000256" key="9">
    <source>
        <dbReference type="ARBA" id="ARBA00023212"/>
    </source>
</evidence>
<dbReference type="RefSeq" id="XP_070633459.1">
    <property type="nucleotide sequence ID" value="XM_070777358.1"/>
</dbReference>
<feature type="compositionally biased region" description="Polar residues" evidence="12">
    <location>
        <begin position="450"/>
        <end position="459"/>
    </location>
</feature>
<dbReference type="Proteomes" id="UP001652663">
    <property type="component" value="Chromosome 22"/>
</dbReference>
<dbReference type="InterPro" id="IPR016024">
    <property type="entry name" value="ARM-type_fold"/>
</dbReference>
<evidence type="ECO:0000256" key="1">
    <source>
        <dbReference type="ARBA" id="ARBA00004300"/>
    </source>
</evidence>
<feature type="domain" description="TOG" evidence="13">
    <location>
        <begin position="664"/>
        <end position="918"/>
    </location>
</feature>
<evidence type="ECO:0000313" key="14">
    <source>
        <dbReference type="Proteomes" id="UP001652663"/>
    </source>
</evidence>
<evidence type="ECO:0000256" key="4">
    <source>
        <dbReference type="ARBA" id="ARBA00022454"/>
    </source>
</evidence>
<feature type="compositionally biased region" description="Low complexity" evidence="12">
    <location>
        <begin position="644"/>
        <end position="658"/>
    </location>
</feature>
<feature type="compositionally biased region" description="Basic and acidic residues" evidence="12">
    <location>
        <begin position="988"/>
        <end position="1005"/>
    </location>
</feature>
<dbReference type="PANTHER" id="PTHR21567:SF30">
    <property type="entry name" value="CLIP-ASSOCIATING PROTEIN 2"/>
    <property type="match status" value="1"/>
</dbReference>
<evidence type="ECO:0000256" key="3">
    <source>
        <dbReference type="ARBA" id="ARBA00004629"/>
    </source>
</evidence>
<accession>A0ABM4RD35</accession>
<keyword evidence="7" id="KW-0995">Kinetochore</keyword>
<dbReference type="GeneID" id="109576126"/>
<dbReference type="InterPro" id="IPR034085">
    <property type="entry name" value="TOG"/>
</dbReference>
<feature type="domain" description="TOG" evidence="13">
    <location>
        <begin position="84"/>
        <end position="317"/>
    </location>
</feature>
<feature type="region of interest" description="Disordered" evidence="12">
    <location>
        <begin position="1"/>
        <end position="61"/>
    </location>
</feature>
<evidence type="ECO:0000256" key="8">
    <source>
        <dbReference type="ARBA" id="ARBA00023034"/>
    </source>
</evidence>
<dbReference type="Pfam" id="PF21040">
    <property type="entry name" value="CEP104-like_TOG"/>
    <property type="match status" value="1"/>
</dbReference>
<keyword evidence="11" id="KW-0137">Centromere</keyword>
<evidence type="ECO:0000256" key="10">
    <source>
        <dbReference type="ARBA" id="ARBA00023306"/>
    </source>
</evidence>
<keyword evidence="9" id="KW-0206">Cytoskeleton</keyword>
<gene>
    <name evidence="15" type="primary">CLASP2</name>
</gene>
<keyword evidence="14" id="KW-1185">Reference proteome</keyword>
<evidence type="ECO:0000313" key="15">
    <source>
        <dbReference type="RefSeq" id="XP_070633459.1"/>
    </source>
</evidence>
<feature type="region of interest" description="Disordered" evidence="12">
    <location>
        <begin position="314"/>
        <end position="337"/>
    </location>
</feature>
<evidence type="ECO:0000256" key="6">
    <source>
        <dbReference type="ARBA" id="ARBA00022737"/>
    </source>
</evidence>
<keyword evidence="6" id="KW-0677">Repeat</keyword>
<dbReference type="InterPro" id="IPR011989">
    <property type="entry name" value="ARM-like"/>
</dbReference>
<keyword evidence="8" id="KW-0333">Golgi apparatus</keyword>
<feature type="compositionally biased region" description="Basic and acidic residues" evidence="12">
    <location>
        <begin position="629"/>
        <end position="640"/>
    </location>
</feature>
<evidence type="ECO:0000259" key="13">
    <source>
        <dbReference type="SMART" id="SM01349"/>
    </source>
</evidence>
<organism evidence="14 15">
    <name type="scientific">Bos indicus</name>
    <name type="common">Zebu</name>
    <dbReference type="NCBI Taxonomy" id="9915"/>
    <lineage>
        <taxon>Eukaryota</taxon>
        <taxon>Metazoa</taxon>
        <taxon>Chordata</taxon>
        <taxon>Craniata</taxon>
        <taxon>Vertebrata</taxon>
        <taxon>Euteleostomi</taxon>
        <taxon>Mammalia</taxon>
        <taxon>Eutheria</taxon>
        <taxon>Laurasiatheria</taxon>
        <taxon>Artiodactyla</taxon>
        <taxon>Ruminantia</taxon>
        <taxon>Pecora</taxon>
        <taxon>Bovidae</taxon>
        <taxon>Bovinae</taxon>
        <taxon>Bos</taxon>
    </lineage>
</organism>
<dbReference type="SUPFAM" id="SSF48371">
    <property type="entry name" value="ARM repeat"/>
    <property type="match status" value="1"/>
</dbReference>
<evidence type="ECO:0000256" key="11">
    <source>
        <dbReference type="ARBA" id="ARBA00023328"/>
    </source>
</evidence>
<feature type="compositionally biased region" description="Polar residues" evidence="12">
    <location>
        <begin position="934"/>
        <end position="955"/>
    </location>
</feature>
<feature type="region of interest" description="Disordered" evidence="12">
    <location>
        <begin position="404"/>
        <end position="476"/>
    </location>
</feature>
<dbReference type="Pfam" id="PF12348">
    <property type="entry name" value="CLASP_N"/>
    <property type="match status" value="1"/>
</dbReference>
<feature type="region of interest" description="Disordered" evidence="12">
    <location>
        <begin position="629"/>
        <end position="662"/>
    </location>
</feature>
<dbReference type="Pfam" id="PF23271">
    <property type="entry name" value="HEAT_GCN1"/>
    <property type="match status" value="1"/>
</dbReference>
<evidence type="ECO:0000256" key="12">
    <source>
        <dbReference type="SAM" id="MobiDB-lite"/>
    </source>
</evidence>
<keyword evidence="4" id="KW-0158">Chromosome</keyword>
<feature type="compositionally biased region" description="Low complexity" evidence="12">
    <location>
        <begin position="316"/>
        <end position="334"/>
    </location>
</feature>
<evidence type="ECO:0000256" key="2">
    <source>
        <dbReference type="ARBA" id="ARBA00004601"/>
    </source>
</evidence>
<dbReference type="PANTHER" id="PTHR21567">
    <property type="entry name" value="CLASP"/>
    <property type="match status" value="1"/>
</dbReference>
<name>A0ABM4RD35_BOSIN</name>
<dbReference type="InterPro" id="IPR024395">
    <property type="entry name" value="CLASP_N_dom"/>
</dbReference>
<keyword evidence="10" id="KW-0131">Cell cycle</keyword>
<evidence type="ECO:0000256" key="5">
    <source>
        <dbReference type="ARBA" id="ARBA00022490"/>
    </source>
</evidence>
<sequence>MAMGDDKSFDDEESVDGNRPSSAASAFKVPAPKTSGNPVNSARKPGSAGGPKVGGASKEGGAGAVDEDDFIKAFTDVPSVQIYSSRELEETLNKIREILSDDKHDWDQRANALKKIRSLLVAGAAQYDCFFQHLRLLDGALKLSAKDLRSQVVREACITVAHLSTVLGNKFDHGAEAIVPTLFNLVPNSAKVMATSGCAAIRFIIRHTHVPRLIPLITSNCTSKSVPVRRRSFEFLDLLLQEWQTHSLERHAAVLVETIKKGIHDADAEARVEARKTYMGLRNHFPGEAETLYNSLEPSYQKSLQTYLKSSGSVASLPQSDRSSSSSQESLNRPFSAKWSTANPSAVAGRVSAGSSKASSLPGSLQRSRSDIDVNAAAGAKAHHAAGQAVRSGRLGAGALNPGSYASLEDTSDKMDGTASEDGRVRAKLSAPLASMGNAKTDSRGRSRTKMVSQSQRSSSPDKNEAGSRSGSPGRVLTTTALSTVSSGVQRVLVNSASTQKRSKIPRSQGCSREASPSRLSVARSSRIPRPSVSQGCSREASRESSRDTSPVRSFQPLASRHHSRSTGALYAPDVYGVSGPGYGISQSSRLSSSVSAMRVLNTGSDVEEAVADALLLGDIRTKKKPARRRYESYGMHSDDDANSDASSACSERSYSSRNGSIPTYMRQTEDVAEVLNRCASSNWSERKEGLLGLQNLLKNQRTLSRVELKRLCEIFTRMFADPHGKVFSMFLETLVDFIQVHKDDLQDWLFVLLTQLLKKMGADLLGSVQAKVQKALDVTRESFPNDLQFNILMRFTVDQTQTPSLKTVKPALRDQLHSFWSSKVKVAILKYIETLAKQMDPGDFVNSSETRLAVSRVITWTTEPKSSDVRKAAQSVLISLFELNTPEFTMLLGALPKTFQDGATKLLHNHLRNTGNGTQGSMGSPLTRPTPRSPANWSSPLTSPTNTSQNTLSPSAFDYDTENMNSEDIYSSLRGVTEAIQNFSFRSQEDMNEPLKRDSKKDDGDSMCGGPGMSDPRAGGDATDSSQTALDNKASLLHSMPAHSSPRSRDYNPYNYSDSISPFNKSALKEAMFDDDADQFPDDLSLDHSDLVAELLKELSNHNERVEERKIALYELMKLTQEESFSVWDEHFKTILLLLLETLGDKEPTIRALALRVLREILRHQPARFKNYAELTVMKTLEAHKDPHKEVVRSAEEAASVLATSISPEQCIKVLCPIIQTADYPINLAAIKMQTKVIERVSKETLNLLLPEIMPGLIQGYDNSESSVRKACVFCLVAVHAVIGDELKPHLSQLTGSKMKLLNLYIKRAQTGSGGVDPTTDVSGQS</sequence>
<comment type="subcellular location">
    <subcellularLocation>
        <location evidence="3">Chromosome</location>
        <location evidence="3">Centromere</location>
        <location evidence="3">Kinetochore</location>
    </subcellularLocation>
    <subcellularLocation>
        <location evidence="1">Cytoplasm</location>
        <location evidence="1">Cytoskeleton</location>
        <location evidence="1">Microtubule organizing center</location>
        <location evidence="1">Centrosome</location>
    </subcellularLocation>
    <subcellularLocation>
        <location evidence="2">Golgi apparatus</location>
        <location evidence="2">trans-Golgi network</location>
    </subcellularLocation>
</comment>
<proteinExistence type="predicted"/>
<keyword evidence="5" id="KW-0963">Cytoplasm</keyword>
<feature type="region of interest" description="Disordered" evidence="12">
    <location>
        <begin position="494"/>
        <end position="566"/>
    </location>
</feature>
<reference evidence="15" key="1">
    <citation type="submission" date="2025-08" db="UniProtKB">
        <authorList>
            <consortium name="RefSeq"/>
        </authorList>
    </citation>
    <scope>IDENTIFICATION</scope>
    <source>
        <tissue evidence="15">Blood</tissue>
    </source>
</reference>
<evidence type="ECO:0000256" key="7">
    <source>
        <dbReference type="ARBA" id="ARBA00022838"/>
    </source>
</evidence>
<dbReference type="InterPro" id="IPR057546">
    <property type="entry name" value="HEAT_GCN1"/>
</dbReference>
<feature type="compositionally biased region" description="Polar residues" evidence="12">
    <location>
        <begin position="913"/>
        <end position="925"/>
    </location>
</feature>
<dbReference type="SMART" id="SM01349">
    <property type="entry name" value="TOG"/>
    <property type="match status" value="3"/>
</dbReference>
<feature type="domain" description="TOG" evidence="13">
    <location>
        <begin position="1084"/>
        <end position="1320"/>
    </location>
</feature>
<feature type="compositionally biased region" description="Gly residues" evidence="12">
    <location>
        <begin position="47"/>
        <end position="61"/>
    </location>
</feature>
<feature type="region of interest" description="Disordered" evidence="12">
    <location>
        <begin position="985"/>
        <end position="1028"/>
    </location>
</feature>